<accession>A0A844FZL4</accession>
<keyword evidence="2" id="KW-0560">Oxidoreductase</keyword>
<dbReference type="Pfam" id="PF03992">
    <property type="entry name" value="ABM"/>
    <property type="match status" value="1"/>
</dbReference>
<dbReference type="RefSeq" id="WP_106053330.1">
    <property type="nucleotide sequence ID" value="NZ_CALXOB010000039.1"/>
</dbReference>
<dbReference type="Gene3D" id="3.30.70.100">
    <property type="match status" value="1"/>
</dbReference>
<dbReference type="PANTHER" id="PTHR33336:SF3">
    <property type="entry name" value="ABM DOMAIN-CONTAINING PROTEIN"/>
    <property type="match status" value="1"/>
</dbReference>
<keyword evidence="3" id="KW-1185">Reference proteome</keyword>
<sequence>MVHVIARCVIKEGSLEKFLQILNDNIPNVLAEDGCIRYEACLDADAGVGAPADPNAVTILETWKSPEHLKAHLATPHMAAYREAVTPLRESSTVTVVKPA</sequence>
<evidence type="ECO:0000259" key="1">
    <source>
        <dbReference type="PROSITE" id="PS51725"/>
    </source>
</evidence>
<dbReference type="InterPro" id="IPR007138">
    <property type="entry name" value="ABM_dom"/>
</dbReference>
<keyword evidence="2" id="KW-0503">Monooxygenase</keyword>
<dbReference type="InterPro" id="IPR050744">
    <property type="entry name" value="AI-2_Isomerase_LsrG"/>
</dbReference>
<dbReference type="SUPFAM" id="SSF54909">
    <property type="entry name" value="Dimeric alpha+beta barrel"/>
    <property type="match status" value="1"/>
</dbReference>
<protein>
    <submittedName>
        <fullName evidence="2">Antibiotic biosynthesis monooxygenase</fullName>
    </submittedName>
</protein>
<dbReference type="Proteomes" id="UP000435649">
    <property type="component" value="Unassembled WGS sequence"/>
</dbReference>
<feature type="domain" description="ABM" evidence="1">
    <location>
        <begin position="2"/>
        <end position="97"/>
    </location>
</feature>
<dbReference type="EMBL" id="VUNS01000001">
    <property type="protein sequence ID" value="MST95798.1"/>
    <property type="molecule type" value="Genomic_DNA"/>
</dbReference>
<evidence type="ECO:0000313" key="3">
    <source>
        <dbReference type="Proteomes" id="UP000435649"/>
    </source>
</evidence>
<dbReference type="PROSITE" id="PS51725">
    <property type="entry name" value="ABM"/>
    <property type="match status" value="1"/>
</dbReference>
<name>A0A844FZL4_9BACT</name>
<comment type="caution">
    <text evidence="2">The sequence shown here is derived from an EMBL/GenBank/DDBJ whole genome shotgun (WGS) entry which is preliminary data.</text>
</comment>
<proteinExistence type="predicted"/>
<dbReference type="AlphaFoldDB" id="A0A844FZL4"/>
<dbReference type="GO" id="GO:0004497">
    <property type="term" value="F:monooxygenase activity"/>
    <property type="evidence" value="ECO:0007669"/>
    <property type="project" value="UniProtKB-KW"/>
</dbReference>
<dbReference type="PANTHER" id="PTHR33336">
    <property type="entry name" value="QUINOL MONOOXYGENASE YGIN-RELATED"/>
    <property type="match status" value="1"/>
</dbReference>
<evidence type="ECO:0000313" key="2">
    <source>
        <dbReference type="EMBL" id="MST95798.1"/>
    </source>
</evidence>
<dbReference type="InterPro" id="IPR011008">
    <property type="entry name" value="Dimeric_a/b-barrel"/>
</dbReference>
<organism evidence="2 3">
    <name type="scientific">Victivallis lenta</name>
    <dbReference type="NCBI Taxonomy" id="2606640"/>
    <lineage>
        <taxon>Bacteria</taxon>
        <taxon>Pseudomonadati</taxon>
        <taxon>Lentisphaerota</taxon>
        <taxon>Lentisphaeria</taxon>
        <taxon>Victivallales</taxon>
        <taxon>Victivallaceae</taxon>
        <taxon>Victivallis</taxon>
    </lineage>
</organism>
<gene>
    <name evidence="2" type="ORF">FYJ85_01905</name>
</gene>
<reference evidence="2 3" key="1">
    <citation type="submission" date="2019-08" db="EMBL/GenBank/DDBJ databases">
        <title>In-depth cultivation of the pig gut microbiome towards novel bacterial diversity and tailored functional studies.</title>
        <authorList>
            <person name="Wylensek D."/>
            <person name="Hitch T.C.A."/>
            <person name="Clavel T."/>
        </authorList>
    </citation>
    <scope>NUCLEOTIDE SEQUENCE [LARGE SCALE GENOMIC DNA]</scope>
    <source>
        <strain evidence="2 3">BBE-744-WT-12</strain>
    </source>
</reference>